<protein>
    <submittedName>
        <fullName evidence="2">Uncharacterized protein</fullName>
    </submittedName>
</protein>
<proteinExistence type="predicted"/>
<gene>
    <name evidence="2" type="ORF">DPMN_096480</name>
</gene>
<evidence type="ECO:0000313" key="3">
    <source>
        <dbReference type="Proteomes" id="UP000828390"/>
    </source>
</evidence>
<feature type="compositionally biased region" description="Basic and acidic residues" evidence="1">
    <location>
        <begin position="85"/>
        <end position="94"/>
    </location>
</feature>
<feature type="region of interest" description="Disordered" evidence="1">
    <location>
        <begin position="18"/>
        <end position="38"/>
    </location>
</feature>
<feature type="region of interest" description="Disordered" evidence="1">
    <location>
        <begin position="59"/>
        <end position="115"/>
    </location>
</feature>
<keyword evidence="3" id="KW-1185">Reference proteome</keyword>
<comment type="caution">
    <text evidence="2">The sequence shown here is derived from an EMBL/GenBank/DDBJ whole genome shotgun (WGS) entry which is preliminary data.</text>
</comment>
<dbReference type="Proteomes" id="UP000828390">
    <property type="component" value="Unassembled WGS sequence"/>
</dbReference>
<feature type="compositionally biased region" description="Basic and acidic residues" evidence="1">
    <location>
        <begin position="59"/>
        <end position="77"/>
    </location>
</feature>
<feature type="compositionally biased region" description="Basic and acidic residues" evidence="1">
    <location>
        <begin position="18"/>
        <end position="31"/>
    </location>
</feature>
<organism evidence="2 3">
    <name type="scientific">Dreissena polymorpha</name>
    <name type="common">Zebra mussel</name>
    <name type="synonym">Mytilus polymorpha</name>
    <dbReference type="NCBI Taxonomy" id="45954"/>
    <lineage>
        <taxon>Eukaryota</taxon>
        <taxon>Metazoa</taxon>
        <taxon>Spiralia</taxon>
        <taxon>Lophotrochozoa</taxon>
        <taxon>Mollusca</taxon>
        <taxon>Bivalvia</taxon>
        <taxon>Autobranchia</taxon>
        <taxon>Heteroconchia</taxon>
        <taxon>Euheterodonta</taxon>
        <taxon>Imparidentia</taxon>
        <taxon>Neoheterodontei</taxon>
        <taxon>Myida</taxon>
        <taxon>Dreissenoidea</taxon>
        <taxon>Dreissenidae</taxon>
        <taxon>Dreissena</taxon>
    </lineage>
</organism>
<accession>A0A9D4L8E6</accession>
<dbReference type="EMBL" id="JAIWYP010000003">
    <property type="protein sequence ID" value="KAH3853942.1"/>
    <property type="molecule type" value="Genomic_DNA"/>
</dbReference>
<reference evidence="2" key="1">
    <citation type="journal article" date="2019" name="bioRxiv">
        <title>The Genome of the Zebra Mussel, Dreissena polymorpha: A Resource for Invasive Species Research.</title>
        <authorList>
            <person name="McCartney M.A."/>
            <person name="Auch B."/>
            <person name="Kono T."/>
            <person name="Mallez S."/>
            <person name="Zhang Y."/>
            <person name="Obille A."/>
            <person name="Becker A."/>
            <person name="Abrahante J.E."/>
            <person name="Garbe J."/>
            <person name="Badalamenti J.P."/>
            <person name="Herman A."/>
            <person name="Mangelson H."/>
            <person name="Liachko I."/>
            <person name="Sullivan S."/>
            <person name="Sone E.D."/>
            <person name="Koren S."/>
            <person name="Silverstein K.A.T."/>
            <person name="Beckman K.B."/>
            <person name="Gohl D.M."/>
        </authorList>
    </citation>
    <scope>NUCLEOTIDE SEQUENCE</scope>
    <source>
        <strain evidence="2">Duluth1</strain>
        <tissue evidence="2">Whole animal</tissue>
    </source>
</reference>
<name>A0A9D4L8E6_DREPO</name>
<evidence type="ECO:0000256" key="1">
    <source>
        <dbReference type="SAM" id="MobiDB-lite"/>
    </source>
</evidence>
<sequence>MSEIKLLTKRSEIKSLTKRSEIKSHSQRSEIKPLSQRSEIKSLTQRVVDCARIAIDAHDKHEHHDADERGVEKRDVEGGTEAADEGVRADDGGHQHGGVLDAHLSREAGQYCRAA</sequence>
<reference evidence="2" key="2">
    <citation type="submission" date="2020-11" db="EMBL/GenBank/DDBJ databases">
        <authorList>
            <person name="McCartney M.A."/>
            <person name="Auch B."/>
            <person name="Kono T."/>
            <person name="Mallez S."/>
            <person name="Becker A."/>
            <person name="Gohl D.M."/>
            <person name="Silverstein K.A.T."/>
            <person name="Koren S."/>
            <person name="Bechman K.B."/>
            <person name="Herman A."/>
            <person name="Abrahante J.E."/>
            <person name="Garbe J."/>
        </authorList>
    </citation>
    <scope>NUCLEOTIDE SEQUENCE</scope>
    <source>
        <strain evidence="2">Duluth1</strain>
        <tissue evidence="2">Whole animal</tissue>
    </source>
</reference>
<evidence type="ECO:0000313" key="2">
    <source>
        <dbReference type="EMBL" id="KAH3853942.1"/>
    </source>
</evidence>
<dbReference type="AlphaFoldDB" id="A0A9D4L8E6"/>